<keyword evidence="3" id="KW-1185">Reference proteome</keyword>
<evidence type="ECO:0000259" key="1">
    <source>
        <dbReference type="Pfam" id="PF01494"/>
    </source>
</evidence>
<dbReference type="EMBL" id="CP024199">
    <property type="protein sequence ID" value="AUG53600.1"/>
    <property type="molecule type" value="Genomic_DNA"/>
</dbReference>
<dbReference type="InterPro" id="IPR036188">
    <property type="entry name" value="FAD/NAD-bd_sf"/>
</dbReference>
<dbReference type="Gene3D" id="3.50.50.60">
    <property type="entry name" value="FAD/NAD(P)-binding domain"/>
    <property type="match status" value="1"/>
</dbReference>
<evidence type="ECO:0000313" key="3">
    <source>
        <dbReference type="Proteomes" id="UP000233458"/>
    </source>
</evidence>
<protein>
    <submittedName>
        <fullName evidence="2">FAD-dependent oxidoreductase</fullName>
    </submittedName>
</protein>
<accession>A0ABM6QAR0</accession>
<dbReference type="PANTHER" id="PTHR43747">
    <property type="entry name" value="FAD-BINDING PROTEIN"/>
    <property type="match status" value="1"/>
</dbReference>
<feature type="domain" description="FAD-binding" evidence="1">
    <location>
        <begin position="4"/>
        <end position="332"/>
    </location>
</feature>
<gene>
    <name evidence="2" type="ORF">CSC3H3_13410</name>
</gene>
<organism evidence="2 3">
    <name type="scientific">Thalassospira marina</name>
    <dbReference type="NCBI Taxonomy" id="2048283"/>
    <lineage>
        <taxon>Bacteria</taxon>
        <taxon>Pseudomonadati</taxon>
        <taxon>Pseudomonadota</taxon>
        <taxon>Alphaproteobacteria</taxon>
        <taxon>Rhodospirillales</taxon>
        <taxon>Thalassospiraceae</taxon>
        <taxon>Thalassospira</taxon>
    </lineage>
</organism>
<dbReference type="PANTHER" id="PTHR43747:SF1">
    <property type="entry name" value="SLR1998 PROTEIN"/>
    <property type="match status" value="1"/>
</dbReference>
<dbReference type="Proteomes" id="UP000233458">
    <property type="component" value="Chromosome"/>
</dbReference>
<name>A0ABM6QAR0_9PROT</name>
<dbReference type="SUPFAM" id="SSF51905">
    <property type="entry name" value="FAD/NAD(P)-binding domain"/>
    <property type="match status" value="1"/>
</dbReference>
<sequence>MDHYDIAIIGAGPAGAVAAKFLHDAGLSVIVLEATHFPRFVIGESLLPFCMNVLEKCGLADTVTANAANQAFQYKNGAAFARGDQHCSIDFHDRFESDGWSTTFQVKRDAFDKTLIDAVIHAGVTVKFGHRVVAANLDEGDCTLGWQDDNGNAGHIHVGFVVDASGYGRVIPKLLGQANIATMQPRRALFTHIRDNITAPDYDRDKILITVHPEKHDIWYWLIPFADGTSSLGVVYPLDETAPPTGDVNSTENDAALFDRLLGDTALGPLLANASHTRPLAAIASYSTGTERLYGDGYVLLGNSAGFLDPVFSSGVTIALYSAELAANALIARQKGNDPDWENSFAKPLSAGIATFKSYVDAWYDGRLQQIIFNQPDRDLQLKRMVVSILAGYAWNMENPLVAKTDRYLNLLHELSL</sequence>
<reference evidence="2 3" key="1">
    <citation type="submission" date="2017-10" db="EMBL/GenBank/DDBJ databases">
        <title>Biodiversity and function of Thalassospira species in the particle-attached aromatic-hydrocarbon-degrading consortia from the surface seawater of the China South Sea.</title>
        <authorList>
            <person name="Dong C."/>
            <person name="Liu R."/>
            <person name="Shao Z."/>
        </authorList>
    </citation>
    <scope>NUCLEOTIDE SEQUENCE [LARGE SCALE GENOMIC DNA]</scope>
    <source>
        <strain evidence="2 3">CSC3H3</strain>
    </source>
</reference>
<dbReference type="RefSeq" id="WP_101285151.1">
    <property type="nucleotide sequence ID" value="NZ_CP024199.1"/>
</dbReference>
<evidence type="ECO:0000313" key="2">
    <source>
        <dbReference type="EMBL" id="AUG53600.1"/>
    </source>
</evidence>
<dbReference type="InterPro" id="IPR050816">
    <property type="entry name" value="Flavin-dep_Halogenase_NPB"/>
</dbReference>
<proteinExistence type="predicted"/>
<dbReference type="InterPro" id="IPR002938">
    <property type="entry name" value="FAD-bd"/>
</dbReference>
<dbReference type="Pfam" id="PF01494">
    <property type="entry name" value="FAD_binding_3"/>
    <property type="match status" value="1"/>
</dbReference>